<reference evidence="12 13" key="2">
    <citation type="journal article" date="2012" name="Stand. Genomic Sci.">
        <title>Complete Genome Sequence of Clostridium clariflavum DSM 19732.</title>
        <authorList>
            <person name="Izquierdo J.A."/>
            <person name="Goodwin L."/>
            <person name="Davenport K.W."/>
            <person name="Teshima H."/>
            <person name="Bruce D."/>
            <person name="Detter C."/>
            <person name="Tapia R."/>
            <person name="Han S."/>
            <person name="Land M."/>
            <person name="Hauser L."/>
            <person name="Jeffries C.D."/>
            <person name="Han J."/>
            <person name="Pitluck S."/>
            <person name="Nolan M."/>
            <person name="Chen A."/>
            <person name="Huntemann M."/>
            <person name="Mavromatis K."/>
            <person name="Mikhailova N."/>
            <person name="Liolios K."/>
            <person name="Woyke T."/>
            <person name="Lynd L.R."/>
        </authorList>
    </citation>
    <scope>NUCLEOTIDE SEQUENCE [LARGE SCALE GENOMIC DNA]</scope>
    <source>
        <strain evidence="13">DSM 19732 / NBRC 101661 / EBR45</strain>
    </source>
</reference>
<evidence type="ECO:0000256" key="6">
    <source>
        <dbReference type="ARBA" id="ARBA00023163"/>
    </source>
</evidence>
<dbReference type="RefSeq" id="WP_014254354.1">
    <property type="nucleotide sequence ID" value="NC_016627.1"/>
</dbReference>
<dbReference type="PROSITE" id="PS50110">
    <property type="entry name" value="RESPONSE_REGULATORY"/>
    <property type="match status" value="1"/>
</dbReference>
<dbReference type="GO" id="GO:0000976">
    <property type="term" value="F:transcription cis-regulatory region binding"/>
    <property type="evidence" value="ECO:0007669"/>
    <property type="project" value="TreeGrafter"/>
</dbReference>
<keyword evidence="3" id="KW-0902">Two-component regulatory system</keyword>
<organism evidence="12 13">
    <name type="scientific">Acetivibrio clariflavus (strain DSM 19732 / NBRC 101661 / EBR45)</name>
    <name type="common">Clostridium clariflavum</name>
    <dbReference type="NCBI Taxonomy" id="720554"/>
    <lineage>
        <taxon>Bacteria</taxon>
        <taxon>Bacillati</taxon>
        <taxon>Bacillota</taxon>
        <taxon>Clostridia</taxon>
        <taxon>Eubacteriales</taxon>
        <taxon>Oscillospiraceae</taxon>
        <taxon>Acetivibrio</taxon>
    </lineage>
</organism>
<dbReference type="InterPro" id="IPR011006">
    <property type="entry name" value="CheY-like_superfamily"/>
</dbReference>
<keyword evidence="4" id="KW-0805">Transcription regulation</keyword>
<evidence type="ECO:0000256" key="5">
    <source>
        <dbReference type="ARBA" id="ARBA00023125"/>
    </source>
</evidence>
<evidence type="ECO:0000256" key="2">
    <source>
        <dbReference type="ARBA" id="ARBA00022553"/>
    </source>
</evidence>
<evidence type="ECO:0000313" key="12">
    <source>
        <dbReference type="EMBL" id="AEV67736.1"/>
    </source>
</evidence>
<dbReference type="eggNOG" id="COG0745">
    <property type="taxonomic scope" value="Bacteria"/>
</dbReference>
<dbReference type="InterPro" id="IPR016032">
    <property type="entry name" value="Sig_transdc_resp-reg_C-effctor"/>
</dbReference>
<dbReference type="PANTHER" id="PTHR48111">
    <property type="entry name" value="REGULATOR OF RPOS"/>
    <property type="match status" value="1"/>
</dbReference>
<reference evidence="13" key="1">
    <citation type="submission" date="2011-12" db="EMBL/GenBank/DDBJ databases">
        <title>Complete sequence of Clostridium clariflavum DSM 19732.</title>
        <authorList>
            <consortium name="US DOE Joint Genome Institute"/>
            <person name="Lucas S."/>
            <person name="Han J."/>
            <person name="Lapidus A."/>
            <person name="Cheng J.-F."/>
            <person name="Goodwin L."/>
            <person name="Pitluck S."/>
            <person name="Peters L."/>
            <person name="Teshima H."/>
            <person name="Detter J.C."/>
            <person name="Han C."/>
            <person name="Tapia R."/>
            <person name="Land M."/>
            <person name="Hauser L."/>
            <person name="Kyrpides N."/>
            <person name="Ivanova N."/>
            <person name="Pagani I."/>
            <person name="Kitzmiller T."/>
            <person name="Lynd L."/>
            <person name="Izquierdo J."/>
            <person name="Woyke T."/>
        </authorList>
    </citation>
    <scope>NUCLEOTIDE SEQUENCE [LARGE SCALE GENOMIC DNA]</scope>
    <source>
        <strain evidence="13">DSM 19732 / NBRC 101661 / EBR45</strain>
    </source>
</reference>
<feature type="domain" description="OmpR/PhoB-type" evidence="11">
    <location>
        <begin position="125"/>
        <end position="223"/>
    </location>
</feature>
<dbReference type="GO" id="GO:0000156">
    <property type="term" value="F:phosphorelay response regulator activity"/>
    <property type="evidence" value="ECO:0007669"/>
    <property type="project" value="TreeGrafter"/>
</dbReference>
<dbReference type="InterPro" id="IPR001867">
    <property type="entry name" value="OmpR/PhoB-type_DNA-bd"/>
</dbReference>
<dbReference type="OrthoDB" id="9790454at2"/>
<evidence type="ECO:0000256" key="3">
    <source>
        <dbReference type="ARBA" id="ARBA00023012"/>
    </source>
</evidence>
<keyword evidence="5 9" id="KW-0238">DNA-binding</keyword>
<dbReference type="GO" id="GO:0006355">
    <property type="term" value="P:regulation of DNA-templated transcription"/>
    <property type="evidence" value="ECO:0007669"/>
    <property type="project" value="InterPro"/>
</dbReference>
<evidence type="ECO:0000259" key="11">
    <source>
        <dbReference type="PROSITE" id="PS51755"/>
    </source>
</evidence>
<dbReference type="Pfam" id="PF00072">
    <property type="entry name" value="Response_reg"/>
    <property type="match status" value="1"/>
</dbReference>
<dbReference type="Gene3D" id="3.40.50.2300">
    <property type="match status" value="1"/>
</dbReference>
<proteinExistence type="predicted"/>
<dbReference type="Gene3D" id="1.10.10.10">
    <property type="entry name" value="Winged helix-like DNA-binding domain superfamily/Winged helix DNA-binding domain"/>
    <property type="match status" value="1"/>
</dbReference>
<name>G8LXM5_ACECE</name>
<dbReference type="PANTHER" id="PTHR48111:SF22">
    <property type="entry name" value="REGULATOR OF RPOS"/>
    <property type="match status" value="1"/>
</dbReference>
<dbReference type="PROSITE" id="PS51755">
    <property type="entry name" value="OMPR_PHOB"/>
    <property type="match status" value="1"/>
</dbReference>
<evidence type="ECO:0000256" key="7">
    <source>
        <dbReference type="ARBA" id="ARBA00024867"/>
    </source>
</evidence>
<dbReference type="AlphaFoldDB" id="G8LXM5"/>
<evidence type="ECO:0000256" key="1">
    <source>
        <dbReference type="ARBA" id="ARBA00018672"/>
    </source>
</evidence>
<dbReference type="InterPro" id="IPR001789">
    <property type="entry name" value="Sig_transdc_resp-reg_receiver"/>
</dbReference>
<feature type="DNA-binding region" description="OmpR/PhoB-type" evidence="9">
    <location>
        <begin position="125"/>
        <end position="223"/>
    </location>
</feature>
<dbReference type="SMART" id="SM00862">
    <property type="entry name" value="Trans_reg_C"/>
    <property type="match status" value="1"/>
</dbReference>
<dbReference type="GO" id="GO:0032993">
    <property type="term" value="C:protein-DNA complex"/>
    <property type="evidence" value="ECO:0007669"/>
    <property type="project" value="TreeGrafter"/>
</dbReference>
<evidence type="ECO:0000256" key="8">
    <source>
        <dbReference type="PROSITE-ProRule" id="PRU00169"/>
    </source>
</evidence>
<protein>
    <recommendedName>
        <fullName evidence="1">Stage 0 sporulation protein A homolog</fullName>
    </recommendedName>
</protein>
<dbReference type="Proteomes" id="UP000005435">
    <property type="component" value="Chromosome"/>
</dbReference>
<dbReference type="Gene3D" id="6.10.250.690">
    <property type="match status" value="1"/>
</dbReference>
<dbReference type="GO" id="GO:0005829">
    <property type="term" value="C:cytosol"/>
    <property type="evidence" value="ECO:0007669"/>
    <property type="project" value="TreeGrafter"/>
</dbReference>
<dbReference type="HOGENOM" id="CLU_000445_30_1_9"/>
<keyword evidence="2" id="KW-0597">Phosphoprotein</keyword>
<keyword evidence="6" id="KW-0804">Transcription</keyword>
<evidence type="ECO:0000256" key="9">
    <source>
        <dbReference type="PROSITE-ProRule" id="PRU01091"/>
    </source>
</evidence>
<dbReference type="EMBL" id="CP003065">
    <property type="protein sequence ID" value="AEV67736.1"/>
    <property type="molecule type" value="Genomic_DNA"/>
</dbReference>
<feature type="domain" description="Response regulatory" evidence="10">
    <location>
        <begin position="2"/>
        <end position="116"/>
    </location>
</feature>
<comment type="caution">
    <text evidence="8">Lacks conserved residue(s) required for the propagation of feature annotation.</text>
</comment>
<accession>G8LXM5</accession>
<evidence type="ECO:0000313" key="13">
    <source>
        <dbReference type="Proteomes" id="UP000005435"/>
    </source>
</evidence>
<dbReference type="SUPFAM" id="SSF46894">
    <property type="entry name" value="C-terminal effector domain of the bipartite response regulators"/>
    <property type="match status" value="1"/>
</dbReference>
<keyword evidence="13" id="KW-1185">Reference proteome</keyword>
<dbReference type="Pfam" id="PF00486">
    <property type="entry name" value="Trans_reg_C"/>
    <property type="match status" value="1"/>
</dbReference>
<comment type="function">
    <text evidence="7">May play the central regulatory role in sporulation. It may be an element of the effector pathway responsible for the activation of sporulation genes in response to nutritional stress. Spo0A may act in concert with spo0H (a sigma factor) to control the expression of some genes that are critical to the sporulation process.</text>
</comment>
<dbReference type="KEGG" id="ccl:Clocl_1059"/>
<dbReference type="STRING" id="720554.Clocl_1059"/>
<dbReference type="CDD" id="cd00383">
    <property type="entry name" value="trans_reg_C"/>
    <property type="match status" value="1"/>
</dbReference>
<dbReference type="SUPFAM" id="SSF52172">
    <property type="entry name" value="CheY-like"/>
    <property type="match status" value="1"/>
</dbReference>
<sequence length="238" mass="26583">MRILVAENDFYLSKVLYKVLKKNGHSVTCVQNGDDGLEFGQTGIYDIILLNDTLPIIDGISVLKKLRKMRITTPIILLSIRGDTASKVTGLDSGADDYIVKPFSFDELLARIRALGRRRGDLAPNNILTYGDIEMNIDSLKLSTELGEVSLTCRECELLDYLIRRKGIISPKEKIIEKLWGYDSSAGSNHVEVYISFLRKKLESIGSNVVIITHRGAGYEISTLDRSYAPKSLLKKSI</sequence>
<dbReference type="SMART" id="SM00448">
    <property type="entry name" value="REC"/>
    <property type="match status" value="1"/>
</dbReference>
<dbReference type="InterPro" id="IPR039420">
    <property type="entry name" value="WalR-like"/>
</dbReference>
<evidence type="ECO:0000259" key="10">
    <source>
        <dbReference type="PROSITE" id="PS50110"/>
    </source>
</evidence>
<dbReference type="InterPro" id="IPR036388">
    <property type="entry name" value="WH-like_DNA-bd_sf"/>
</dbReference>
<gene>
    <name evidence="12" type="ordered locus">Clocl_1059</name>
</gene>
<evidence type="ECO:0000256" key="4">
    <source>
        <dbReference type="ARBA" id="ARBA00023015"/>
    </source>
</evidence>